<proteinExistence type="predicted"/>
<gene>
    <name evidence="1" type="ORF">XE03_0749</name>
</gene>
<dbReference type="AlphaFoldDB" id="A0A101I1M2"/>
<reference evidence="2" key="1">
    <citation type="journal article" date="2015" name="MBio">
        <title>Genome-Resolved Metagenomic Analysis Reveals Roles for Candidate Phyla and Other Microbial Community Members in Biogeochemical Transformations in Oil Reservoirs.</title>
        <authorList>
            <person name="Hu P."/>
            <person name="Tom L."/>
            <person name="Singh A."/>
            <person name="Thomas B.C."/>
            <person name="Baker B.J."/>
            <person name="Piceno Y.M."/>
            <person name="Andersen G.L."/>
            <person name="Banfield J.F."/>
        </authorList>
    </citation>
    <scope>NUCLEOTIDE SEQUENCE [LARGE SCALE GENOMIC DNA]</scope>
</reference>
<evidence type="ECO:0000313" key="1">
    <source>
        <dbReference type="EMBL" id="KUK87351.1"/>
    </source>
</evidence>
<dbReference type="EMBL" id="LGGX01000005">
    <property type="protein sequence ID" value="KUK87351.1"/>
    <property type="molecule type" value="Genomic_DNA"/>
</dbReference>
<sequence length="163" mass="19817">MDKNINEIELVNLTKNILMESEAFKDNDYYNPELYYLVSLYIIESLFDFYSEDLFKFLLFNGVKYFKTQNLTEEDKQYLLIFEREIKNWNFYNSFSEMEKLFIELLKSEKKRIVESIKKDNNKNMMIEDKIFSMVKKIKEKSIKKVKFDSEDVFNDFGDLLDL</sequence>
<evidence type="ECO:0000313" key="2">
    <source>
        <dbReference type="Proteomes" id="UP000053467"/>
    </source>
</evidence>
<organism evidence="1 2">
    <name type="scientific">candidate division TA06 bacterium 34_109</name>
    <dbReference type="NCBI Taxonomy" id="1635277"/>
    <lineage>
        <taxon>Bacteria</taxon>
        <taxon>Bacteria division TA06</taxon>
    </lineage>
</organism>
<dbReference type="Proteomes" id="UP000053467">
    <property type="component" value="Unassembled WGS sequence"/>
</dbReference>
<accession>A0A101I1M2</accession>
<name>A0A101I1M2_UNCT6</name>
<comment type="caution">
    <text evidence="1">The sequence shown here is derived from an EMBL/GenBank/DDBJ whole genome shotgun (WGS) entry which is preliminary data.</text>
</comment>
<protein>
    <submittedName>
        <fullName evidence="1">Uncharacterized protein</fullName>
    </submittedName>
</protein>